<dbReference type="EMBL" id="WBJZ01000006">
    <property type="protein sequence ID" value="KAB1659404.1"/>
    <property type="molecule type" value="Genomic_DNA"/>
</dbReference>
<organism evidence="4 5">
    <name type="scientific">Pseudoclavibacter chungangensis</name>
    <dbReference type="NCBI Taxonomy" id="587635"/>
    <lineage>
        <taxon>Bacteria</taxon>
        <taxon>Bacillati</taxon>
        <taxon>Actinomycetota</taxon>
        <taxon>Actinomycetes</taxon>
        <taxon>Micrococcales</taxon>
        <taxon>Microbacteriaceae</taxon>
        <taxon>Pseudoclavibacter</taxon>
    </lineage>
</organism>
<keyword evidence="3" id="KW-0472">Membrane</keyword>
<dbReference type="PANTHER" id="PTHR30023">
    <property type="entry name" value="D-ALANYL-D-ALANINE CARBOXYPEPTIDASE"/>
    <property type="match status" value="1"/>
</dbReference>
<dbReference type="AlphaFoldDB" id="A0A7J5BZ40"/>
<keyword evidence="4" id="KW-0121">Carboxypeptidase</keyword>
<evidence type="ECO:0000256" key="2">
    <source>
        <dbReference type="ARBA" id="ARBA00022801"/>
    </source>
</evidence>
<dbReference type="InterPro" id="IPR012338">
    <property type="entry name" value="Beta-lactam/transpept-like"/>
</dbReference>
<dbReference type="EC" id="3.4.16.4" evidence="4"/>
<evidence type="ECO:0000256" key="3">
    <source>
        <dbReference type="SAM" id="Phobius"/>
    </source>
</evidence>
<dbReference type="PRINTS" id="PR00922">
    <property type="entry name" value="DADACBPTASE3"/>
</dbReference>
<reference evidence="4 5" key="1">
    <citation type="submission" date="2019-09" db="EMBL/GenBank/DDBJ databases">
        <title>Phylogeny of genus Pseudoclavibacter and closely related genus.</title>
        <authorList>
            <person name="Li Y."/>
        </authorList>
    </citation>
    <scope>NUCLEOTIDE SEQUENCE [LARGE SCALE GENOMIC DNA]</scope>
    <source>
        <strain evidence="4 5">DSM 23821</strain>
    </source>
</reference>
<dbReference type="Proteomes" id="UP000467240">
    <property type="component" value="Unassembled WGS sequence"/>
</dbReference>
<dbReference type="GO" id="GO:0006508">
    <property type="term" value="P:proteolysis"/>
    <property type="evidence" value="ECO:0007669"/>
    <property type="project" value="InterPro"/>
</dbReference>
<evidence type="ECO:0000313" key="4">
    <source>
        <dbReference type="EMBL" id="KAB1659404.1"/>
    </source>
</evidence>
<dbReference type="SUPFAM" id="SSF56601">
    <property type="entry name" value="beta-lactamase/transpeptidase-like"/>
    <property type="match status" value="1"/>
</dbReference>
<dbReference type="Gene3D" id="3.40.710.10">
    <property type="entry name" value="DD-peptidase/beta-lactamase superfamily"/>
    <property type="match status" value="2"/>
</dbReference>
<name>A0A7J5BZ40_9MICO</name>
<gene>
    <name evidence="4" type="primary">dacB</name>
    <name evidence="4" type="ORF">F8O01_05570</name>
</gene>
<comment type="caution">
    <text evidence="4">The sequence shown here is derived from an EMBL/GenBank/DDBJ whole genome shotgun (WGS) entry which is preliminary data.</text>
</comment>
<dbReference type="Pfam" id="PF02113">
    <property type="entry name" value="Peptidase_S13"/>
    <property type="match status" value="2"/>
</dbReference>
<proteinExistence type="inferred from homology"/>
<dbReference type="OrthoDB" id="56883at2"/>
<keyword evidence="3" id="KW-1133">Transmembrane helix</keyword>
<dbReference type="GO" id="GO:0009002">
    <property type="term" value="F:serine-type D-Ala-D-Ala carboxypeptidase activity"/>
    <property type="evidence" value="ECO:0007669"/>
    <property type="project" value="UniProtKB-EC"/>
</dbReference>
<feature type="transmembrane region" description="Helical" evidence="3">
    <location>
        <begin position="42"/>
        <end position="69"/>
    </location>
</feature>
<dbReference type="PANTHER" id="PTHR30023:SF0">
    <property type="entry name" value="PENICILLIN-SENSITIVE CARBOXYPEPTIDASE A"/>
    <property type="match status" value="1"/>
</dbReference>
<keyword evidence="5" id="KW-1185">Reference proteome</keyword>
<dbReference type="InterPro" id="IPR000667">
    <property type="entry name" value="Peptidase_S13"/>
</dbReference>
<dbReference type="GO" id="GO:0000270">
    <property type="term" value="P:peptidoglycan metabolic process"/>
    <property type="evidence" value="ECO:0007669"/>
    <property type="project" value="TreeGrafter"/>
</dbReference>
<keyword evidence="4" id="KW-0645">Protease</keyword>
<dbReference type="NCBIfam" id="TIGR00666">
    <property type="entry name" value="PBP4"/>
    <property type="match status" value="1"/>
</dbReference>
<keyword evidence="3" id="KW-0812">Transmembrane</keyword>
<protein>
    <submittedName>
        <fullName evidence="4">D-alanyl-D-alanine carboxypeptidase/D-alanyl-D-alanine-endopeptidase</fullName>
        <ecNumber evidence="4">3.4.16.4</ecNumber>
    </submittedName>
</protein>
<accession>A0A7J5BZ40</accession>
<evidence type="ECO:0000256" key="1">
    <source>
        <dbReference type="ARBA" id="ARBA00006096"/>
    </source>
</evidence>
<sequence length="493" mass="50691">MLRRFEKAGARRVRCARTPRTGRRVDRGTGGRVSRGRVGPRTFTVVAILSILLAGVFGIGAGGAAAAVLDGAGATDGTAAKPIRPVRAEPADAAGAQTFRSCSIAAAASQPGALDFHGLVVDSESGEVLFDRQADVANPTASTMKLLTSAAALTTLGPDTRLTTRIVQGAEPGEIVVVPGGDFTLSSLPAGSPTYYDGATAHVADLAAQAKQALGGGTITRVVVDTSLYSGPEWQPSWNDADRTDGYISWISPFTIDGDRATPQSLVSPRSQQPSERAASALATALGVPVSAVTIGGTAPEGAAVLAEVQSQPVSELIRYALTDSDNTTAENLARLVAIERGAGGAFESIQAGTTQALGELGLDTTGLVLADGSGLSRDNRVPSSFMVALLELVRADVDGLAIMLPYLPASGETGTLDDRFLPGTTVVPPGAIDAKTGWIEEVYGLAGYMTLESGRTLTFAFYVVGPVSLANRDVLDSIASQAYGCGEELADW</sequence>
<evidence type="ECO:0000313" key="5">
    <source>
        <dbReference type="Proteomes" id="UP000467240"/>
    </source>
</evidence>
<comment type="similarity">
    <text evidence="1">Belongs to the peptidase S13 family.</text>
</comment>
<keyword evidence="2 4" id="KW-0378">Hydrolase</keyword>